<evidence type="ECO:0000259" key="5">
    <source>
        <dbReference type="PROSITE" id="PS51109"/>
    </source>
</evidence>
<dbReference type="Pfam" id="PF06737">
    <property type="entry name" value="Transglycosylas"/>
    <property type="match status" value="1"/>
</dbReference>
<evidence type="ECO:0000313" key="7">
    <source>
        <dbReference type="Proteomes" id="UP000477722"/>
    </source>
</evidence>
<dbReference type="PANTHER" id="PTHR39160:SF4">
    <property type="entry name" value="RESUSCITATION-PROMOTING FACTOR RPFB"/>
    <property type="match status" value="1"/>
</dbReference>
<gene>
    <name evidence="6" type="ORF">G5C65_08025</name>
</gene>
<dbReference type="PANTHER" id="PTHR39160">
    <property type="entry name" value="CELL WALL-BINDING PROTEIN YOCH"/>
    <property type="match status" value="1"/>
</dbReference>
<dbReference type="Pfam" id="PF03990">
    <property type="entry name" value="DUF348"/>
    <property type="match status" value="3"/>
</dbReference>
<keyword evidence="7" id="KW-1185">Reference proteome</keyword>
<organism evidence="6 7">
    <name type="scientific">Streptomyces boncukensis</name>
    <dbReference type="NCBI Taxonomy" id="2711219"/>
    <lineage>
        <taxon>Bacteria</taxon>
        <taxon>Bacillati</taxon>
        <taxon>Actinomycetota</taxon>
        <taxon>Actinomycetes</taxon>
        <taxon>Kitasatosporales</taxon>
        <taxon>Streptomycetaceae</taxon>
        <taxon>Streptomyces</taxon>
    </lineage>
</organism>
<dbReference type="GO" id="GO:0016787">
    <property type="term" value="F:hydrolase activity"/>
    <property type="evidence" value="ECO:0007669"/>
    <property type="project" value="UniProtKB-KW"/>
</dbReference>
<feature type="domain" description="G5" evidence="5">
    <location>
        <begin position="288"/>
        <end position="368"/>
    </location>
</feature>
<accession>A0A6G4WV07</accession>
<protein>
    <submittedName>
        <fullName evidence="6">DUF348 domain-containing protein</fullName>
    </submittedName>
</protein>
<dbReference type="SMART" id="SM01208">
    <property type="entry name" value="G5"/>
    <property type="match status" value="1"/>
</dbReference>
<evidence type="ECO:0000313" key="6">
    <source>
        <dbReference type="EMBL" id="NGO68301.1"/>
    </source>
</evidence>
<dbReference type="CDD" id="cd13925">
    <property type="entry name" value="RPF"/>
    <property type="match status" value="1"/>
</dbReference>
<dbReference type="AlphaFoldDB" id="A0A6G4WV07"/>
<feature type="compositionally biased region" description="Gly residues" evidence="4">
    <location>
        <begin position="376"/>
        <end position="387"/>
    </location>
</feature>
<comment type="caution">
    <text evidence="6">The sequence shown here is derived from an EMBL/GenBank/DDBJ whole genome shotgun (WGS) entry which is preliminary data.</text>
</comment>
<dbReference type="InterPro" id="IPR051933">
    <property type="entry name" value="Resuscitation_pf_RpfB"/>
</dbReference>
<keyword evidence="2" id="KW-0732">Signal</keyword>
<feature type="region of interest" description="Disordered" evidence="4">
    <location>
        <begin position="1"/>
        <end position="92"/>
    </location>
</feature>
<evidence type="ECO:0000256" key="3">
    <source>
        <dbReference type="ARBA" id="ARBA00022801"/>
    </source>
</evidence>
<feature type="region of interest" description="Disordered" evidence="4">
    <location>
        <begin position="366"/>
        <end position="392"/>
    </location>
</feature>
<dbReference type="Gene3D" id="1.10.530.10">
    <property type="match status" value="1"/>
</dbReference>
<dbReference type="Pfam" id="PF07501">
    <property type="entry name" value="G5"/>
    <property type="match status" value="1"/>
</dbReference>
<evidence type="ECO:0000256" key="2">
    <source>
        <dbReference type="ARBA" id="ARBA00022729"/>
    </source>
</evidence>
<evidence type="ECO:0000256" key="4">
    <source>
        <dbReference type="SAM" id="MobiDB-lite"/>
    </source>
</evidence>
<proteinExistence type="inferred from homology"/>
<name>A0A6G4WV07_9ACTN</name>
<feature type="compositionally biased region" description="Low complexity" evidence="4">
    <location>
        <begin position="69"/>
        <end position="78"/>
    </location>
</feature>
<keyword evidence="3" id="KW-0378">Hydrolase</keyword>
<feature type="region of interest" description="Disordered" evidence="4">
    <location>
        <begin position="423"/>
        <end position="442"/>
    </location>
</feature>
<sequence length="464" mass="50025">MPPSRYEAYGEAYERDAGHAPYDGPYGAEGPCGPDGPYQDPAGYDGHDAYDRYDGGPESGARVPAARQEPAPAEGGRAAARRAARSRRSAERPEVFRKLLPQALVVAFLAGGTSAFVAYDKSVTLDVDGNERTLRTFAGDVEELLDDEGVELGRHDAVTPAPGERLADGDEVDIRYGRPLRLTLDGEQRRAWTTARTVGSALRDLGVRAEGARISAPRSAPIGRQGRALEVWTERSVTFLADRREHTVRTNASTVGEALREAGLTLRGSDTASVPLGSVPRDGQTVSVLRIDHGKKVREQRIPYETVRREDPELLKGTEVVAQQGRPGLRRITYRVRVVNGVKQKPKRTGDEVVREPRTEVIKVGTKERPKPKPAAGGGGGEGGGDGLDWNALAQCESGGRANAVDPSGTYGGLYQFDTQTWRGLGGSGRPQDASAAEQTQRARKLYVSRGASPWPVCGRKLSR</sequence>
<dbReference type="InterPro" id="IPR010618">
    <property type="entry name" value="RPF"/>
</dbReference>
<dbReference type="InterPro" id="IPR023346">
    <property type="entry name" value="Lysozyme-like_dom_sf"/>
</dbReference>
<dbReference type="InterPro" id="IPR011098">
    <property type="entry name" value="G5_dom"/>
</dbReference>
<dbReference type="EMBL" id="JAAKZZ010000052">
    <property type="protein sequence ID" value="NGO68301.1"/>
    <property type="molecule type" value="Genomic_DNA"/>
</dbReference>
<dbReference type="PROSITE" id="PS51109">
    <property type="entry name" value="G5"/>
    <property type="match status" value="1"/>
</dbReference>
<evidence type="ECO:0000256" key="1">
    <source>
        <dbReference type="ARBA" id="ARBA00010830"/>
    </source>
</evidence>
<reference evidence="6 7" key="1">
    <citation type="submission" date="2020-02" db="EMBL/GenBank/DDBJ databases">
        <title>Whole-genome analyses of novel actinobacteria.</title>
        <authorList>
            <person name="Sahin N."/>
            <person name="Tatar D."/>
        </authorList>
    </citation>
    <scope>NUCLEOTIDE SEQUENCE [LARGE SCALE GENOMIC DNA]</scope>
    <source>
        <strain evidence="6 7">SB3404</strain>
    </source>
</reference>
<dbReference type="SUPFAM" id="SSF53955">
    <property type="entry name" value="Lysozyme-like"/>
    <property type="match status" value="1"/>
</dbReference>
<dbReference type="InterPro" id="IPR007137">
    <property type="entry name" value="DUF348"/>
</dbReference>
<dbReference type="Proteomes" id="UP000477722">
    <property type="component" value="Unassembled WGS sequence"/>
</dbReference>
<comment type="similarity">
    <text evidence="1">Belongs to the transglycosylase family. Rpf subfamily.</text>
</comment>
<dbReference type="Gene3D" id="2.20.230.10">
    <property type="entry name" value="Resuscitation-promoting factor rpfb"/>
    <property type="match status" value="1"/>
</dbReference>
<feature type="compositionally biased region" description="Basic and acidic residues" evidence="4">
    <location>
        <begin position="45"/>
        <end position="55"/>
    </location>
</feature>